<reference evidence="3" key="3">
    <citation type="submission" date="2022-06" db="UniProtKB">
        <authorList>
            <consortium name="EnsemblPlants"/>
        </authorList>
    </citation>
    <scope>IDENTIFICATION</scope>
</reference>
<proteinExistence type="predicted"/>
<dbReference type="Pfam" id="PF24626">
    <property type="entry name" value="SH3_Tf2-1"/>
    <property type="match status" value="1"/>
</dbReference>
<evidence type="ECO:0000256" key="1">
    <source>
        <dbReference type="SAM" id="Coils"/>
    </source>
</evidence>
<dbReference type="PANTHER" id="PTHR37984">
    <property type="entry name" value="PROTEIN CBG26694"/>
    <property type="match status" value="1"/>
</dbReference>
<protein>
    <recommendedName>
        <fullName evidence="2">Integrase catalytic domain-containing protein</fullName>
    </recommendedName>
</protein>
<dbReference type="SUPFAM" id="SSF53098">
    <property type="entry name" value="Ribonuclease H-like"/>
    <property type="match status" value="1"/>
</dbReference>
<dbReference type="GO" id="GO:0003676">
    <property type="term" value="F:nucleic acid binding"/>
    <property type="evidence" value="ECO:0007669"/>
    <property type="project" value="InterPro"/>
</dbReference>
<feature type="domain" description="Integrase catalytic" evidence="2">
    <location>
        <begin position="1"/>
        <end position="105"/>
    </location>
</feature>
<evidence type="ECO:0000259" key="2">
    <source>
        <dbReference type="PROSITE" id="PS50994"/>
    </source>
</evidence>
<keyword evidence="4" id="KW-1185">Reference proteome</keyword>
<keyword evidence="1" id="KW-0175">Coiled coil</keyword>
<dbReference type="GO" id="GO:0015074">
    <property type="term" value="P:DNA integration"/>
    <property type="evidence" value="ECO:0007669"/>
    <property type="project" value="InterPro"/>
</dbReference>
<dbReference type="Gene3D" id="3.30.420.10">
    <property type="entry name" value="Ribonuclease H-like superfamily/Ribonuclease H"/>
    <property type="match status" value="1"/>
</dbReference>
<dbReference type="EnsemblPlants" id="TuG1812G0200000441.01.T01">
    <property type="protein sequence ID" value="TuG1812G0200000441.01.T01.cds332977"/>
    <property type="gene ID" value="TuG1812G0200000441.01"/>
</dbReference>
<dbReference type="Proteomes" id="UP000015106">
    <property type="component" value="Chromosome 2"/>
</dbReference>
<dbReference type="PROSITE" id="PS50994">
    <property type="entry name" value="INTEGRASE"/>
    <property type="match status" value="1"/>
</dbReference>
<dbReference type="AlphaFoldDB" id="A0A8R7P9A8"/>
<feature type="coiled-coil region" evidence="1">
    <location>
        <begin position="126"/>
        <end position="153"/>
    </location>
</feature>
<dbReference type="InterPro" id="IPR036397">
    <property type="entry name" value="RNaseH_sf"/>
</dbReference>
<reference evidence="4" key="1">
    <citation type="journal article" date="2013" name="Nature">
        <title>Draft genome of the wheat A-genome progenitor Triticum urartu.</title>
        <authorList>
            <person name="Ling H.Q."/>
            <person name="Zhao S."/>
            <person name="Liu D."/>
            <person name="Wang J."/>
            <person name="Sun H."/>
            <person name="Zhang C."/>
            <person name="Fan H."/>
            <person name="Li D."/>
            <person name="Dong L."/>
            <person name="Tao Y."/>
            <person name="Gao C."/>
            <person name="Wu H."/>
            <person name="Li Y."/>
            <person name="Cui Y."/>
            <person name="Guo X."/>
            <person name="Zheng S."/>
            <person name="Wang B."/>
            <person name="Yu K."/>
            <person name="Liang Q."/>
            <person name="Yang W."/>
            <person name="Lou X."/>
            <person name="Chen J."/>
            <person name="Feng M."/>
            <person name="Jian J."/>
            <person name="Zhang X."/>
            <person name="Luo G."/>
            <person name="Jiang Y."/>
            <person name="Liu J."/>
            <person name="Wang Z."/>
            <person name="Sha Y."/>
            <person name="Zhang B."/>
            <person name="Wu H."/>
            <person name="Tang D."/>
            <person name="Shen Q."/>
            <person name="Xue P."/>
            <person name="Zou S."/>
            <person name="Wang X."/>
            <person name="Liu X."/>
            <person name="Wang F."/>
            <person name="Yang Y."/>
            <person name="An X."/>
            <person name="Dong Z."/>
            <person name="Zhang K."/>
            <person name="Zhang X."/>
            <person name="Luo M.C."/>
            <person name="Dvorak J."/>
            <person name="Tong Y."/>
            <person name="Wang J."/>
            <person name="Yang H."/>
            <person name="Li Z."/>
            <person name="Wang D."/>
            <person name="Zhang A."/>
            <person name="Wang J."/>
        </authorList>
    </citation>
    <scope>NUCLEOTIDE SEQUENCE</scope>
    <source>
        <strain evidence="4">cv. G1812</strain>
    </source>
</reference>
<evidence type="ECO:0000313" key="3">
    <source>
        <dbReference type="EnsemblPlants" id="TuG1812G0200000441.01.T01.cds332977"/>
    </source>
</evidence>
<dbReference type="InterPro" id="IPR050951">
    <property type="entry name" value="Retrovirus_Pol_polyprotein"/>
</dbReference>
<dbReference type="InterPro" id="IPR012337">
    <property type="entry name" value="RNaseH-like_sf"/>
</dbReference>
<dbReference type="InterPro" id="IPR001584">
    <property type="entry name" value="Integrase_cat-core"/>
</dbReference>
<dbReference type="InterPro" id="IPR056924">
    <property type="entry name" value="SH3_Tf2-1"/>
</dbReference>
<evidence type="ECO:0000313" key="4">
    <source>
        <dbReference type="Proteomes" id="UP000015106"/>
    </source>
</evidence>
<sequence>MKEIFRLHGLPLAIISDRDRIFTGHVWQELFKLCRTDLRLSSSYHPQTDGQTERVNQCLEGYLRCAVHSCPGNWSKWLSLAEYWYNTSFHSALGKTPFEVIYGHLPREFGIVQIDECAVPDLAAWLQEREVMLEHLQQQLKRSQDRMKVQADRHRTDREFAIGDAVLLKLQPFIQSSVAQRPHQKLAFRYYGPYGVLARVGAVAYKLKLPASSRIHPVVHVSQLKKAFGATVPVSADLPPDNSILQAEHVPELVLERKMVRIAGDIRPRIRVQWSHLPPSLSTWEDPVALQHRFPSTPPWGQVGTQAGG</sequence>
<organism evidence="3 4">
    <name type="scientific">Triticum urartu</name>
    <name type="common">Red wild einkorn</name>
    <name type="synonym">Crithodium urartu</name>
    <dbReference type="NCBI Taxonomy" id="4572"/>
    <lineage>
        <taxon>Eukaryota</taxon>
        <taxon>Viridiplantae</taxon>
        <taxon>Streptophyta</taxon>
        <taxon>Embryophyta</taxon>
        <taxon>Tracheophyta</taxon>
        <taxon>Spermatophyta</taxon>
        <taxon>Magnoliopsida</taxon>
        <taxon>Liliopsida</taxon>
        <taxon>Poales</taxon>
        <taxon>Poaceae</taxon>
        <taxon>BOP clade</taxon>
        <taxon>Pooideae</taxon>
        <taxon>Triticodae</taxon>
        <taxon>Triticeae</taxon>
        <taxon>Triticinae</taxon>
        <taxon>Triticum</taxon>
    </lineage>
</organism>
<dbReference type="Gramene" id="TuG1812G0200000441.01.T01">
    <property type="protein sequence ID" value="TuG1812G0200000441.01.T01.cds332977"/>
    <property type="gene ID" value="TuG1812G0200000441.01"/>
</dbReference>
<name>A0A8R7P9A8_TRIUA</name>
<dbReference type="PANTHER" id="PTHR37984:SF15">
    <property type="entry name" value="INTEGRASE CATALYTIC DOMAIN-CONTAINING PROTEIN"/>
    <property type="match status" value="1"/>
</dbReference>
<reference evidence="3" key="2">
    <citation type="submission" date="2018-03" db="EMBL/GenBank/DDBJ databases">
        <title>The Triticum urartu genome reveals the dynamic nature of wheat genome evolution.</title>
        <authorList>
            <person name="Ling H."/>
            <person name="Ma B."/>
            <person name="Shi X."/>
            <person name="Liu H."/>
            <person name="Dong L."/>
            <person name="Sun H."/>
            <person name="Cao Y."/>
            <person name="Gao Q."/>
            <person name="Zheng S."/>
            <person name="Li Y."/>
            <person name="Yu Y."/>
            <person name="Du H."/>
            <person name="Qi M."/>
            <person name="Li Y."/>
            <person name="Yu H."/>
            <person name="Cui Y."/>
            <person name="Wang N."/>
            <person name="Chen C."/>
            <person name="Wu H."/>
            <person name="Zhao Y."/>
            <person name="Zhang J."/>
            <person name="Li Y."/>
            <person name="Zhou W."/>
            <person name="Zhang B."/>
            <person name="Hu W."/>
            <person name="Eijk M."/>
            <person name="Tang J."/>
            <person name="Witsenboer H."/>
            <person name="Zhao S."/>
            <person name="Li Z."/>
            <person name="Zhang A."/>
            <person name="Wang D."/>
            <person name="Liang C."/>
        </authorList>
    </citation>
    <scope>NUCLEOTIDE SEQUENCE [LARGE SCALE GENOMIC DNA]</scope>
    <source>
        <strain evidence="3">cv. G1812</strain>
    </source>
</reference>
<accession>A0A8R7P9A8</accession>